<dbReference type="CDD" id="cd00130">
    <property type="entry name" value="PAS"/>
    <property type="match status" value="1"/>
</dbReference>
<proteinExistence type="predicted"/>
<evidence type="ECO:0000313" key="3">
    <source>
        <dbReference type="Proteomes" id="UP001230978"/>
    </source>
</evidence>
<dbReference type="InterPro" id="IPR035965">
    <property type="entry name" value="PAS-like_dom_sf"/>
</dbReference>
<dbReference type="EMBL" id="CP124535">
    <property type="protein sequence ID" value="WGV16861.1"/>
    <property type="molecule type" value="Genomic_DNA"/>
</dbReference>
<name>A0ABY8Q7L6_9RHOB</name>
<protein>
    <submittedName>
        <fullName evidence="2">PAS domain-containing protein</fullName>
    </submittedName>
</protein>
<evidence type="ECO:0000259" key="1">
    <source>
        <dbReference type="Pfam" id="PF08447"/>
    </source>
</evidence>
<keyword evidence="3" id="KW-1185">Reference proteome</keyword>
<accession>A0ABY8Q7L6</accession>
<sequence length="426" mass="45606">MTGQDFSRRCGPAARPATGAAPFAADEIFFSRTDERGVICAFNDVFLRIADYTAADLIGAPHRIIRHPDMPKGVFHLLWEGIKAGHPIGAYVKNRARDGLFYWVYALVTPIDGGYLSVRIKPCGDLLPVVEAEYAALLAAEAAGLSPADSAATLCARLATLGFPSHAAFQTEALLREMQARRAAQSQGPDRGLEALHRMGAALRALRDEVAALHRILRGAGLLTANMRLVAAKLAEGRQTIGEIARSYGIALDEMQAHVAGLAALARPEGQHAACPEERALFLLCAARLMDQVCTDFQNAPAALEGVDHGAEAAILAAVATRYADEARPALEDLGQEARHLRRDVEFLRRQVVGLSTVRIACRVESGMLRQQSAGLETIIGRIDDLQQAIFGALDQIDGACQGASAAFRDWQITAPMAGQGDRSAA</sequence>
<dbReference type="Proteomes" id="UP001230978">
    <property type="component" value="Chromosome"/>
</dbReference>
<dbReference type="InterPro" id="IPR000014">
    <property type="entry name" value="PAS"/>
</dbReference>
<dbReference type="RefSeq" id="WP_281467630.1">
    <property type="nucleotide sequence ID" value="NZ_CP124535.1"/>
</dbReference>
<dbReference type="Gene3D" id="3.30.450.20">
    <property type="entry name" value="PAS domain"/>
    <property type="match status" value="1"/>
</dbReference>
<dbReference type="InterPro" id="IPR013655">
    <property type="entry name" value="PAS_fold_3"/>
</dbReference>
<evidence type="ECO:0000313" key="2">
    <source>
        <dbReference type="EMBL" id="WGV16861.1"/>
    </source>
</evidence>
<organism evidence="2 3">
    <name type="scientific">Fuscovulum ytuae</name>
    <dbReference type="NCBI Taxonomy" id="3042299"/>
    <lineage>
        <taxon>Bacteria</taxon>
        <taxon>Pseudomonadati</taxon>
        <taxon>Pseudomonadota</taxon>
        <taxon>Alphaproteobacteria</taxon>
        <taxon>Rhodobacterales</taxon>
        <taxon>Paracoccaceae</taxon>
        <taxon>Fuscovulum</taxon>
    </lineage>
</organism>
<dbReference type="Pfam" id="PF08447">
    <property type="entry name" value="PAS_3"/>
    <property type="match status" value="1"/>
</dbReference>
<dbReference type="SUPFAM" id="SSF55785">
    <property type="entry name" value="PYP-like sensor domain (PAS domain)"/>
    <property type="match status" value="1"/>
</dbReference>
<feature type="domain" description="PAS fold-3" evidence="1">
    <location>
        <begin position="42"/>
        <end position="111"/>
    </location>
</feature>
<reference evidence="2 3" key="1">
    <citation type="submission" date="2023-04" db="EMBL/GenBank/DDBJ databases">
        <title>YMD61, complete Genome.</title>
        <authorList>
            <person name="Zhang J."/>
        </authorList>
    </citation>
    <scope>NUCLEOTIDE SEQUENCE [LARGE SCALE GENOMIC DNA]</scope>
    <source>
        <strain evidence="2 3">YMD61</strain>
    </source>
</reference>
<gene>
    <name evidence="2" type="ORF">QF092_03335</name>
</gene>